<evidence type="ECO:0000256" key="1">
    <source>
        <dbReference type="SAM" id="MobiDB-lite"/>
    </source>
</evidence>
<comment type="caution">
    <text evidence="2">The sequence shown here is derived from an EMBL/GenBank/DDBJ whole genome shotgun (WGS) entry which is preliminary data.</text>
</comment>
<dbReference type="AlphaFoldDB" id="A0A8J5WI65"/>
<feature type="compositionally biased region" description="Gly residues" evidence="1">
    <location>
        <begin position="60"/>
        <end position="72"/>
    </location>
</feature>
<sequence>MVDEATEDEEEAARTRRGISSLAPRGGSLLSHLKLPQHRPELLGLLHGAAVGEQAAAGGEADGGGGGAGGSRGETQSGGRNWRSWVEENM</sequence>
<accession>A0A8J5WI65</accession>
<feature type="region of interest" description="Disordered" evidence="1">
    <location>
        <begin position="56"/>
        <end position="90"/>
    </location>
</feature>
<dbReference type="EMBL" id="JAAALK010000082">
    <property type="protein sequence ID" value="KAG8088674.1"/>
    <property type="molecule type" value="Genomic_DNA"/>
</dbReference>
<organism evidence="2 3">
    <name type="scientific">Zizania palustris</name>
    <name type="common">Northern wild rice</name>
    <dbReference type="NCBI Taxonomy" id="103762"/>
    <lineage>
        <taxon>Eukaryota</taxon>
        <taxon>Viridiplantae</taxon>
        <taxon>Streptophyta</taxon>
        <taxon>Embryophyta</taxon>
        <taxon>Tracheophyta</taxon>
        <taxon>Spermatophyta</taxon>
        <taxon>Magnoliopsida</taxon>
        <taxon>Liliopsida</taxon>
        <taxon>Poales</taxon>
        <taxon>Poaceae</taxon>
        <taxon>BOP clade</taxon>
        <taxon>Oryzoideae</taxon>
        <taxon>Oryzeae</taxon>
        <taxon>Zizaniinae</taxon>
        <taxon>Zizania</taxon>
    </lineage>
</organism>
<evidence type="ECO:0000313" key="2">
    <source>
        <dbReference type="EMBL" id="KAG8088674.1"/>
    </source>
</evidence>
<feature type="region of interest" description="Disordered" evidence="1">
    <location>
        <begin position="1"/>
        <end position="30"/>
    </location>
</feature>
<gene>
    <name evidence="2" type="ORF">GUJ93_ZPchr0010g9425</name>
</gene>
<feature type="compositionally biased region" description="Acidic residues" evidence="1">
    <location>
        <begin position="1"/>
        <end position="11"/>
    </location>
</feature>
<protein>
    <submittedName>
        <fullName evidence="2">Uncharacterized protein</fullName>
    </submittedName>
</protein>
<dbReference type="Proteomes" id="UP000729402">
    <property type="component" value="Unassembled WGS sequence"/>
</dbReference>
<name>A0A8J5WI65_ZIZPA</name>
<keyword evidence="3" id="KW-1185">Reference proteome</keyword>
<proteinExistence type="predicted"/>
<evidence type="ECO:0000313" key="3">
    <source>
        <dbReference type="Proteomes" id="UP000729402"/>
    </source>
</evidence>
<reference evidence="2" key="1">
    <citation type="journal article" date="2021" name="bioRxiv">
        <title>Whole Genome Assembly and Annotation of Northern Wild Rice, Zizania palustris L., Supports a Whole Genome Duplication in the Zizania Genus.</title>
        <authorList>
            <person name="Haas M."/>
            <person name="Kono T."/>
            <person name="Macchietto M."/>
            <person name="Millas R."/>
            <person name="McGilp L."/>
            <person name="Shao M."/>
            <person name="Duquette J."/>
            <person name="Hirsch C.N."/>
            <person name="Kimball J."/>
        </authorList>
    </citation>
    <scope>NUCLEOTIDE SEQUENCE</scope>
    <source>
        <tissue evidence="2">Fresh leaf tissue</tissue>
    </source>
</reference>
<reference evidence="2" key="2">
    <citation type="submission" date="2021-02" db="EMBL/GenBank/DDBJ databases">
        <authorList>
            <person name="Kimball J.A."/>
            <person name="Haas M.W."/>
            <person name="Macchietto M."/>
            <person name="Kono T."/>
            <person name="Duquette J."/>
            <person name="Shao M."/>
        </authorList>
    </citation>
    <scope>NUCLEOTIDE SEQUENCE</scope>
    <source>
        <tissue evidence="2">Fresh leaf tissue</tissue>
    </source>
</reference>